<evidence type="ECO:0000256" key="8">
    <source>
        <dbReference type="SAM" id="MobiDB-lite"/>
    </source>
</evidence>
<comment type="caution">
    <text evidence="10">The sequence shown here is derived from an EMBL/GenBank/DDBJ whole genome shotgun (WGS) entry which is preliminary data.</text>
</comment>
<feature type="transmembrane region" description="Helical" evidence="9">
    <location>
        <begin position="572"/>
        <end position="594"/>
    </location>
</feature>
<feature type="transmembrane region" description="Helical" evidence="9">
    <location>
        <begin position="86"/>
        <end position="106"/>
    </location>
</feature>
<dbReference type="Proteomes" id="UP001260872">
    <property type="component" value="Unassembled WGS sequence"/>
</dbReference>
<organism evidence="10 11">
    <name type="scientific">Nesterenkonia flava</name>
    <dbReference type="NCBI Taxonomy" id="469799"/>
    <lineage>
        <taxon>Bacteria</taxon>
        <taxon>Bacillati</taxon>
        <taxon>Actinomycetota</taxon>
        <taxon>Actinomycetes</taxon>
        <taxon>Micrococcales</taxon>
        <taxon>Micrococcaceae</taxon>
        <taxon>Nesterenkonia</taxon>
    </lineage>
</organism>
<evidence type="ECO:0000256" key="9">
    <source>
        <dbReference type="SAM" id="Phobius"/>
    </source>
</evidence>
<evidence type="ECO:0000313" key="10">
    <source>
        <dbReference type="EMBL" id="MDR5711786.1"/>
    </source>
</evidence>
<reference evidence="11" key="1">
    <citation type="submission" date="2023-07" db="EMBL/GenBank/DDBJ databases">
        <title>Description of three actinobacteria isolated from air of manufacturing shop in a pharmaceutical factory.</title>
        <authorList>
            <person name="Zhang D.-F."/>
        </authorList>
    </citation>
    <scope>NUCLEOTIDE SEQUENCE [LARGE SCALE GENOMIC DNA]</scope>
    <source>
        <strain evidence="11">CCTCC AB 207010</strain>
    </source>
</reference>
<evidence type="ECO:0000256" key="3">
    <source>
        <dbReference type="ARBA" id="ARBA00022692"/>
    </source>
</evidence>
<feature type="transmembrane region" description="Helical" evidence="9">
    <location>
        <begin position="118"/>
        <end position="137"/>
    </location>
</feature>
<keyword evidence="3 9" id="KW-0812">Transmembrane</keyword>
<evidence type="ECO:0000256" key="5">
    <source>
        <dbReference type="ARBA" id="ARBA00022984"/>
    </source>
</evidence>
<feature type="transmembrane region" description="Helical" evidence="9">
    <location>
        <begin position="310"/>
        <end position="333"/>
    </location>
</feature>
<feature type="transmembrane region" description="Helical" evidence="9">
    <location>
        <begin position="264"/>
        <end position="286"/>
    </location>
</feature>
<name>A0ABU1FSZ7_9MICC</name>
<dbReference type="PANTHER" id="PTHR47019">
    <property type="entry name" value="LIPID II FLIPPASE MURJ"/>
    <property type="match status" value="1"/>
</dbReference>
<feature type="compositionally biased region" description="Low complexity" evidence="8">
    <location>
        <begin position="16"/>
        <end position="49"/>
    </location>
</feature>
<evidence type="ECO:0000313" key="11">
    <source>
        <dbReference type="Proteomes" id="UP001260872"/>
    </source>
</evidence>
<keyword evidence="6 9" id="KW-1133">Transmembrane helix</keyword>
<feature type="transmembrane region" description="Helical" evidence="9">
    <location>
        <begin position="223"/>
        <end position="244"/>
    </location>
</feature>
<dbReference type="PANTHER" id="PTHR47019:SF1">
    <property type="entry name" value="LIPID II FLIPPASE MURJ"/>
    <property type="match status" value="1"/>
</dbReference>
<evidence type="ECO:0000256" key="7">
    <source>
        <dbReference type="ARBA" id="ARBA00023136"/>
    </source>
</evidence>
<feature type="region of interest" description="Disordered" evidence="8">
    <location>
        <begin position="1"/>
        <end position="66"/>
    </location>
</feature>
<keyword evidence="5" id="KW-0573">Peptidoglycan synthesis</keyword>
<gene>
    <name evidence="10" type="ORF">RH857_06510</name>
</gene>
<keyword evidence="2" id="KW-1003">Cell membrane</keyword>
<dbReference type="PRINTS" id="PR01806">
    <property type="entry name" value="VIRFACTRMVIN"/>
</dbReference>
<accession>A0ABU1FSZ7</accession>
<dbReference type="InterPro" id="IPR004268">
    <property type="entry name" value="MurJ"/>
</dbReference>
<comment type="subcellular location">
    <subcellularLocation>
        <location evidence="1">Cell membrane</location>
        <topology evidence="1">Multi-pass membrane protein</topology>
    </subcellularLocation>
</comment>
<evidence type="ECO:0000256" key="4">
    <source>
        <dbReference type="ARBA" id="ARBA00022960"/>
    </source>
</evidence>
<evidence type="ECO:0000256" key="2">
    <source>
        <dbReference type="ARBA" id="ARBA00022475"/>
    </source>
</evidence>
<sequence length="621" mass="65964">MSPTPSPYRPRHGGKKPSTTTTPPSPATAAEHPATELSGADGTAATDAARSPQTQDAATQTPSHIPKSGTAAASALMAAGTMVSRVLGFLRTALLAIAIGSTTLMADVFEKANSIPNIIYLILAGGMFNVVLVPQLIKAAKRPDRGADYTSRLLTLAVIVMGAATLLITLAAYPIIASLTLDWTEPMIALGAAFALWTLPQIFFYGLYAVVGQILNANAKFGWYMWAPVLNNVIAITVIISYIITFGRYSAADQQLTEWTAQQTMWLAGGHTLGVALQALILLWPLSKLGIPIRPKFGWRGMGLRQTGKIAGWTLATMTVGNVANLLYLRLISGATATREQMTEGGAAIPGEYAANVAELIVLLPHSVFVLSIATVLFNQLSRSMDLGHYDDARALINRGLRIFAIPLMFSVVAIIILAGPLGRLFGGAAEDSHLAGAAIGQLLVLLALGLPFRSANFYLLRVFYAAEDARTPMLIYSVVSGIGLITAYVMAFLAPHQQLPFLIVGLFSVLHLLQYVLCHILVVRRWGGFGLSSVLSAYVRAGFAALAAGAAGALVLWAMGGYDWGFAWNSILTAVVACAAVGVVMGAVFVAVLRAMQVREFREFMEPVARRVPALSKLAG</sequence>
<feature type="transmembrane region" description="Helical" evidence="9">
    <location>
        <begin position="500"/>
        <end position="524"/>
    </location>
</feature>
<dbReference type="InterPro" id="IPR051050">
    <property type="entry name" value="Lipid_II_flippase_MurJ/MviN"/>
</dbReference>
<feature type="transmembrane region" description="Helical" evidence="9">
    <location>
        <begin position="400"/>
        <end position="422"/>
    </location>
</feature>
<dbReference type="RefSeq" id="WP_310537161.1">
    <property type="nucleotide sequence ID" value="NZ_BAAAOC010000090.1"/>
</dbReference>
<feature type="transmembrane region" description="Helical" evidence="9">
    <location>
        <begin position="434"/>
        <end position="453"/>
    </location>
</feature>
<evidence type="ECO:0000256" key="1">
    <source>
        <dbReference type="ARBA" id="ARBA00004651"/>
    </source>
</evidence>
<feature type="transmembrane region" description="Helical" evidence="9">
    <location>
        <begin position="149"/>
        <end position="176"/>
    </location>
</feature>
<evidence type="ECO:0000256" key="6">
    <source>
        <dbReference type="ARBA" id="ARBA00022989"/>
    </source>
</evidence>
<keyword evidence="11" id="KW-1185">Reference proteome</keyword>
<keyword evidence="7 9" id="KW-0472">Membrane</keyword>
<dbReference type="Pfam" id="PF03023">
    <property type="entry name" value="MurJ"/>
    <property type="match status" value="1"/>
</dbReference>
<proteinExistence type="predicted"/>
<keyword evidence="4" id="KW-0133">Cell shape</keyword>
<dbReference type="EMBL" id="JAVKGT010000013">
    <property type="protein sequence ID" value="MDR5711786.1"/>
    <property type="molecule type" value="Genomic_DNA"/>
</dbReference>
<feature type="transmembrane region" description="Helical" evidence="9">
    <location>
        <begin position="353"/>
        <end position="379"/>
    </location>
</feature>
<feature type="compositionally biased region" description="Polar residues" evidence="8">
    <location>
        <begin position="51"/>
        <end position="63"/>
    </location>
</feature>
<protein>
    <submittedName>
        <fullName evidence="10">Lipid II flippase MurJ</fullName>
    </submittedName>
</protein>
<feature type="transmembrane region" description="Helical" evidence="9">
    <location>
        <begin position="474"/>
        <end position="494"/>
    </location>
</feature>
<feature type="transmembrane region" description="Helical" evidence="9">
    <location>
        <begin position="188"/>
        <end position="211"/>
    </location>
</feature>
<feature type="transmembrane region" description="Helical" evidence="9">
    <location>
        <begin position="536"/>
        <end position="560"/>
    </location>
</feature>